<proteinExistence type="predicted"/>
<sequence>MKFLVFLLAVSIATVVNGQYQPYYDDVLYPYAGYPIPGSQPVIDQNRFLFQVTSLFTTTTTSTTTTTTTCTVSNAANAGACLATGRRRRGILDDEDDIEPSPVNKVEATLLPETEASGVRKERKPDPQVAFWRASPDDYSPYELQSTFGGQRPFLAGYNPYFRRPVVAADPRLFVPLQVTRTSTTTVTATSRSTPVCSSPSNFNQC</sequence>
<dbReference type="EMBL" id="GDIQ01061527">
    <property type="protein sequence ID" value="JAN33210.1"/>
    <property type="molecule type" value="Transcribed_RNA"/>
</dbReference>
<dbReference type="AlphaFoldDB" id="A0A0P6CEA3"/>
<organism evidence="2">
    <name type="scientific">Daphnia magna</name>
    <dbReference type="NCBI Taxonomy" id="35525"/>
    <lineage>
        <taxon>Eukaryota</taxon>
        <taxon>Metazoa</taxon>
        <taxon>Ecdysozoa</taxon>
        <taxon>Arthropoda</taxon>
        <taxon>Crustacea</taxon>
        <taxon>Branchiopoda</taxon>
        <taxon>Diplostraca</taxon>
        <taxon>Cladocera</taxon>
        <taxon>Anomopoda</taxon>
        <taxon>Daphniidae</taxon>
        <taxon>Daphnia</taxon>
    </lineage>
</organism>
<keyword evidence="4" id="KW-1185">Reference proteome</keyword>
<feature type="signal peptide" evidence="1">
    <location>
        <begin position="1"/>
        <end position="18"/>
    </location>
</feature>
<reference evidence="3 4" key="2">
    <citation type="journal article" date="2023" name="Nucleic Acids Res.">
        <title>The hologenome of Daphnia magna reveals possible DNA methylation and microbiome-mediated evolution of the host genome.</title>
        <authorList>
            <person name="Chaturvedi A."/>
            <person name="Li X."/>
            <person name="Dhandapani V."/>
            <person name="Marshall H."/>
            <person name="Kissane S."/>
            <person name="Cuenca-Cambronero M."/>
            <person name="Asole G."/>
            <person name="Calvet F."/>
            <person name="Ruiz-Romero M."/>
            <person name="Marangio P."/>
            <person name="Guigo R."/>
            <person name="Rago D."/>
            <person name="Mirbahai L."/>
            <person name="Eastwood N."/>
            <person name="Colbourne J.K."/>
            <person name="Zhou J."/>
            <person name="Mallon E."/>
            <person name="Orsini L."/>
        </authorList>
    </citation>
    <scope>NUCLEOTIDE SEQUENCE [LARGE SCALE GENOMIC DNA]</scope>
    <source>
        <strain evidence="3">LRV0_1</strain>
    </source>
</reference>
<dbReference type="EMBL" id="JAOYFB010000036">
    <property type="protein sequence ID" value="KAK4020555.1"/>
    <property type="molecule type" value="Genomic_DNA"/>
</dbReference>
<gene>
    <name evidence="3" type="ORF">OUZ56_002519</name>
</gene>
<name>A0A0P6CEA3_9CRUS</name>
<protein>
    <submittedName>
        <fullName evidence="2">Uncharacterized protein</fullName>
    </submittedName>
</protein>
<dbReference type="OrthoDB" id="6372939at2759"/>
<evidence type="ECO:0000256" key="1">
    <source>
        <dbReference type="SAM" id="SignalP"/>
    </source>
</evidence>
<accession>A0A0P6CEA3</accession>
<dbReference type="Proteomes" id="UP001234178">
    <property type="component" value="Unassembled WGS sequence"/>
</dbReference>
<evidence type="ECO:0000313" key="2">
    <source>
        <dbReference type="EMBL" id="JAN33210.1"/>
    </source>
</evidence>
<keyword evidence="1" id="KW-0732">Signal</keyword>
<feature type="chain" id="PRO_5013463336" evidence="1">
    <location>
        <begin position="19"/>
        <end position="206"/>
    </location>
</feature>
<evidence type="ECO:0000313" key="4">
    <source>
        <dbReference type="Proteomes" id="UP001234178"/>
    </source>
</evidence>
<evidence type="ECO:0000313" key="3">
    <source>
        <dbReference type="EMBL" id="KAK4020555.1"/>
    </source>
</evidence>
<reference evidence="2" key="1">
    <citation type="submission" date="2015-10" db="EMBL/GenBank/DDBJ databases">
        <title>EvidentialGene: Evidence-directed Construction of Complete mRNA Transcriptomes without Genomes.</title>
        <authorList>
            <person name="Gilbert D.G."/>
        </authorList>
    </citation>
    <scope>NUCLEOTIDE SEQUENCE</scope>
</reference>